<keyword evidence="2" id="KW-0812">Transmembrane</keyword>
<sequence length="181" mass="18909">MPEPEKEPNPFESPEAECGGAQPDPGTPQTALIGALAAAAVSFLIAFGLFLVTPGLGVIAAMLLVPANLRAFLAMRKELQSTGTWPQGWQQASALVISALIMIPVWIATGIAFSAVCWAGAMIGLSAFPKGDEYGFSNMLYGGIPIGLIAGLISFVLCFRLTLRSISTPTGVDEEKSKPIS</sequence>
<feature type="region of interest" description="Disordered" evidence="1">
    <location>
        <begin position="1"/>
        <end position="25"/>
    </location>
</feature>
<dbReference type="EMBL" id="PUIA01000069">
    <property type="protein sequence ID" value="PQO25957.1"/>
    <property type="molecule type" value="Genomic_DNA"/>
</dbReference>
<dbReference type="Proteomes" id="UP000240009">
    <property type="component" value="Unassembled WGS sequence"/>
</dbReference>
<gene>
    <name evidence="3" type="ORF">C5Y96_21120</name>
</gene>
<name>A0A2S8F1I2_9BACT</name>
<dbReference type="OrthoDB" id="9952713at2"/>
<keyword evidence="2" id="KW-0472">Membrane</keyword>
<reference evidence="3 4" key="1">
    <citation type="submission" date="2018-02" db="EMBL/GenBank/DDBJ databases">
        <title>Comparative genomes isolates from brazilian mangrove.</title>
        <authorList>
            <person name="Araujo J.E."/>
            <person name="Taketani R.G."/>
            <person name="Silva M.C.P."/>
            <person name="Loureco M.V."/>
            <person name="Andreote F.D."/>
        </authorList>
    </citation>
    <scope>NUCLEOTIDE SEQUENCE [LARGE SCALE GENOMIC DNA]</scope>
    <source>
        <strain evidence="3 4">HEX-2 MGV</strain>
    </source>
</reference>
<keyword evidence="2" id="KW-1133">Transmembrane helix</keyword>
<accession>A0A2S8F1I2</accession>
<feature type="transmembrane region" description="Helical" evidence="2">
    <location>
        <begin position="94"/>
        <end position="127"/>
    </location>
</feature>
<dbReference type="RefSeq" id="WP_105357527.1">
    <property type="nucleotide sequence ID" value="NZ_PUIA01000069.1"/>
</dbReference>
<proteinExistence type="predicted"/>
<organism evidence="3 4">
    <name type="scientific">Blastopirellula marina</name>
    <dbReference type="NCBI Taxonomy" id="124"/>
    <lineage>
        <taxon>Bacteria</taxon>
        <taxon>Pseudomonadati</taxon>
        <taxon>Planctomycetota</taxon>
        <taxon>Planctomycetia</taxon>
        <taxon>Pirellulales</taxon>
        <taxon>Pirellulaceae</taxon>
        <taxon>Blastopirellula</taxon>
    </lineage>
</organism>
<evidence type="ECO:0000256" key="1">
    <source>
        <dbReference type="SAM" id="MobiDB-lite"/>
    </source>
</evidence>
<evidence type="ECO:0000313" key="3">
    <source>
        <dbReference type="EMBL" id="PQO25957.1"/>
    </source>
</evidence>
<protein>
    <submittedName>
        <fullName evidence="3">Uncharacterized protein</fullName>
    </submittedName>
</protein>
<evidence type="ECO:0000256" key="2">
    <source>
        <dbReference type="SAM" id="Phobius"/>
    </source>
</evidence>
<dbReference type="AlphaFoldDB" id="A0A2S8F1I2"/>
<feature type="transmembrane region" description="Helical" evidence="2">
    <location>
        <begin position="139"/>
        <end position="159"/>
    </location>
</feature>
<comment type="caution">
    <text evidence="3">The sequence shown here is derived from an EMBL/GenBank/DDBJ whole genome shotgun (WGS) entry which is preliminary data.</text>
</comment>
<evidence type="ECO:0000313" key="4">
    <source>
        <dbReference type="Proteomes" id="UP000240009"/>
    </source>
</evidence>